<dbReference type="GO" id="GO:0046872">
    <property type="term" value="F:metal ion binding"/>
    <property type="evidence" value="ECO:0007669"/>
    <property type="project" value="UniProtKB-KW"/>
</dbReference>
<dbReference type="InterPro" id="IPR013154">
    <property type="entry name" value="ADH-like_N"/>
</dbReference>
<dbReference type="CDD" id="cd08230">
    <property type="entry name" value="glucose_DH"/>
    <property type="match status" value="1"/>
</dbReference>
<accession>A0A9R0U6W0</accession>
<dbReference type="PANTHER" id="PTHR43189:SF2">
    <property type="entry name" value="GLUCOSE 1-DEHYDROGENASE"/>
    <property type="match status" value="1"/>
</dbReference>
<dbReference type="InterPro" id="IPR031640">
    <property type="entry name" value="Glu_dehyd_C"/>
</dbReference>
<feature type="domain" description="Glucose dehydrogenase C-terminal" evidence="6">
    <location>
        <begin position="159"/>
        <end position="362"/>
    </location>
</feature>
<reference evidence="7 8" key="1">
    <citation type="journal article" date="2011" name="J. Bacteriol.">
        <title>Whole genome sequence of the rifamycin B-producing strain Amycolatopsis mediterranei S699.</title>
        <authorList>
            <person name="Verma M."/>
            <person name="Kaur J."/>
            <person name="Kumar M."/>
            <person name="Kumari K."/>
            <person name="Saxena A."/>
            <person name="Anand S."/>
            <person name="Nigam A."/>
            <person name="Ravi V."/>
            <person name="Raghuvanshi S."/>
            <person name="Khurana P."/>
            <person name="Tyagi A.K."/>
            <person name="Khurana J.P."/>
            <person name="Lal R."/>
        </authorList>
    </citation>
    <scope>NUCLEOTIDE SEQUENCE [LARGE SCALE GENOMIC DNA]</scope>
    <source>
        <strain evidence="7 8">S699</strain>
    </source>
</reference>
<protein>
    <submittedName>
        <fullName evidence="7">Threonine dehydrogenase and related Zn-dependent dehydrogenase</fullName>
    </submittedName>
</protein>
<dbReference type="InterPro" id="IPR011032">
    <property type="entry name" value="GroES-like_sf"/>
</dbReference>
<dbReference type="Gene3D" id="3.40.50.720">
    <property type="entry name" value="NAD(P)-binding Rossmann-like Domain"/>
    <property type="match status" value="1"/>
</dbReference>
<evidence type="ECO:0000256" key="1">
    <source>
        <dbReference type="ARBA" id="ARBA00001947"/>
    </source>
</evidence>
<dbReference type="SUPFAM" id="SSF50129">
    <property type="entry name" value="GroES-like"/>
    <property type="match status" value="1"/>
</dbReference>
<dbReference type="KEGG" id="amn:RAM_07115"/>
<dbReference type="Pfam" id="PF08240">
    <property type="entry name" value="ADH_N"/>
    <property type="match status" value="1"/>
</dbReference>
<dbReference type="Gene3D" id="3.90.180.10">
    <property type="entry name" value="Medium-chain alcohol dehydrogenases, catalytic domain"/>
    <property type="match status" value="1"/>
</dbReference>
<proteinExistence type="predicted"/>
<dbReference type="Proteomes" id="UP000006138">
    <property type="component" value="Chromosome"/>
</dbReference>
<organism evidence="7 8">
    <name type="scientific">Amycolatopsis mediterranei (strain S699)</name>
    <name type="common">Nocardia mediterranei</name>
    <dbReference type="NCBI Taxonomy" id="713604"/>
    <lineage>
        <taxon>Bacteria</taxon>
        <taxon>Bacillati</taxon>
        <taxon>Actinomycetota</taxon>
        <taxon>Actinomycetes</taxon>
        <taxon>Pseudonocardiales</taxon>
        <taxon>Pseudonocardiaceae</taxon>
        <taxon>Amycolatopsis</taxon>
    </lineage>
</organism>
<feature type="domain" description="Alcohol dehydrogenase-like N-terminal" evidence="5">
    <location>
        <begin position="42"/>
        <end position="153"/>
    </location>
</feature>
<keyword evidence="8" id="KW-1185">Reference proteome</keyword>
<dbReference type="Pfam" id="PF16912">
    <property type="entry name" value="Glu_dehyd_C"/>
    <property type="match status" value="1"/>
</dbReference>
<keyword evidence="4" id="KW-0560">Oxidoreductase</keyword>
<keyword evidence="2" id="KW-0479">Metal-binding</keyword>
<evidence type="ECO:0000313" key="7">
    <source>
        <dbReference type="EMBL" id="AEK39915.1"/>
    </source>
</evidence>
<evidence type="ECO:0000259" key="6">
    <source>
        <dbReference type="Pfam" id="PF16912"/>
    </source>
</evidence>
<evidence type="ECO:0000256" key="4">
    <source>
        <dbReference type="ARBA" id="ARBA00023002"/>
    </source>
</evidence>
<evidence type="ECO:0000256" key="2">
    <source>
        <dbReference type="ARBA" id="ARBA00022723"/>
    </source>
</evidence>
<dbReference type="GO" id="GO:0016491">
    <property type="term" value="F:oxidoreductase activity"/>
    <property type="evidence" value="ECO:0007669"/>
    <property type="project" value="UniProtKB-KW"/>
</dbReference>
<evidence type="ECO:0000256" key="3">
    <source>
        <dbReference type="ARBA" id="ARBA00022833"/>
    </source>
</evidence>
<name>A0A9R0U6W0_AMYMS</name>
<comment type="cofactor">
    <cofactor evidence="1">
        <name>Zn(2+)</name>
        <dbReference type="ChEBI" id="CHEBI:29105"/>
    </cofactor>
</comment>
<dbReference type="SUPFAM" id="SSF51735">
    <property type="entry name" value="NAD(P)-binding Rossmann-fold domains"/>
    <property type="match status" value="1"/>
</dbReference>
<dbReference type="PANTHER" id="PTHR43189">
    <property type="entry name" value="ZINC-TYPE ALCOHOL DEHYDROGENASE-LIKE PROTEIN C1198.01-RELATED"/>
    <property type="match status" value="1"/>
</dbReference>
<keyword evidence="3" id="KW-0862">Zinc</keyword>
<gene>
    <name evidence="7" type="ordered locus">RAM_07115</name>
</gene>
<dbReference type="EMBL" id="CP002896">
    <property type="protein sequence ID" value="AEK39915.1"/>
    <property type="molecule type" value="Genomic_DNA"/>
</dbReference>
<sequence>MTERSGGHAVAEGSGAMRALTVVPEQRGSLQVSTVPEPRPAPGELLVRGLALGVCGTDKEIVRGEYGWAPPGRDRLVLGHESLGQVITPAAGFAEGDLVVGIVRRPDPVPCGACAAGEFDMCRNGRYTERGIKEIDGYGSERWTVEAEYAVRLDPRLRDVGMLLEPTTVVAKAWEQIQRVGERAWFEPRRVLVTGAGPIGLLGALLGVQRGLDVHVLDRVTDGPKPRLVEALGATYHHDPVEKVLPSLEPDIVLEATGVGSLVFDAMAGTGAYGIVCLTGVSPAGRSLTVDAGTVNRELVLENDVVIGSVNANHRHYRAAADALGRADPDWLGGLVTRRVPLARAADAFAVNDDDVKVVIDLDGER</sequence>
<evidence type="ECO:0000313" key="8">
    <source>
        <dbReference type="Proteomes" id="UP000006138"/>
    </source>
</evidence>
<dbReference type="InterPro" id="IPR036291">
    <property type="entry name" value="NAD(P)-bd_dom_sf"/>
</dbReference>
<evidence type="ECO:0000259" key="5">
    <source>
        <dbReference type="Pfam" id="PF08240"/>
    </source>
</evidence>
<dbReference type="AlphaFoldDB" id="A0A9R0U6W0"/>